<keyword evidence="13" id="KW-0249">Electron transport</keyword>
<name>A0A191ZRF9_9DYTI</name>
<evidence type="ECO:0000256" key="9">
    <source>
        <dbReference type="ARBA" id="ARBA00023027"/>
    </source>
</evidence>
<dbReference type="PANTHER" id="PTHR11058:SF9">
    <property type="entry name" value="NADH-UBIQUINONE OXIDOREDUCTASE CHAIN 3"/>
    <property type="match status" value="1"/>
</dbReference>
<dbReference type="GO" id="GO:0008137">
    <property type="term" value="F:NADH dehydrogenase (ubiquinone) activity"/>
    <property type="evidence" value="ECO:0007669"/>
    <property type="project" value="UniProtKB-UniRule"/>
</dbReference>
<keyword evidence="5 13" id="KW-0813">Transport</keyword>
<protein>
    <recommendedName>
        <fullName evidence="4 13">NADH-ubiquinone oxidoreductase chain 3</fullName>
        <ecNumber evidence="3 13">7.1.1.2</ecNumber>
    </recommendedName>
</protein>
<keyword evidence="9 13" id="KW-0520">NAD</keyword>
<comment type="similarity">
    <text evidence="2 13">Belongs to the complex I subunit 3 family.</text>
</comment>
<keyword evidence="6 13" id="KW-0812">Transmembrane</keyword>
<gene>
    <name evidence="14" type="primary">nad3</name>
</gene>
<organism evidence="14">
    <name type="scientific">Hydroporus obscurus</name>
    <dbReference type="NCBI Taxonomy" id="210121"/>
    <lineage>
        <taxon>Eukaryota</taxon>
        <taxon>Metazoa</taxon>
        <taxon>Ecdysozoa</taxon>
        <taxon>Arthropoda</taxon>
        <taxon>Hexapoda</taxon>
        <taxon>Insecta</taxon>
        <taxon>Pterygota</taxon>
        <taxon>Neoptera</taxon>
        <taxon>Endopterygota</taxon>
        <taxon>Coleoptera</taxon>
        <taxon>Adephaga</taxon>
        <taxon>Dytiscoidea</taxon>
        <taxon>Dytiscidae</taxon>
        <taxon>Hydroporinae</taxon>
        <taxon>Hydroporini</taxon>
        <taxon>Hydroporus</taxon>
    </lineage>
</organism>
<dbReference type="Pfam" id="PF00507">
    <property type="entry name" value="Oxidored_q4"/>
    <property type="match status" value="1"/>
</dbReference>
<comment type="subcellular location">
    <subcellularLocation>
        <location evidence="1">Membrane</location>
        <topology evidence="1">Multi-pass membrane protein</topology>
    </subcellularLocation>
    <subcellularLocation>
        <location evidence="13">Mitochondrion membrane</location>
        <topology evidence="13">Multi-pass membrane protein</topology>
    </subcellularLocation>
</comment>
<keyword evidence="13" id="KW-0679">Respiratory chain</keyword>
<evidence type="ECO:0000256" key="3">
    <source>
        <dbReference type="ARBA" id="ARBA00012944"/>
    </source>
</evidence>
<evidence type="ECO:0000256" key="8">
    <source>
        <dbReference type="ARBA" id="ARBA00022989"/>
    </source>
</evidence>
<comment type="catalytic activity">
    <reaction evidence="12 13">
        <text>a ubiquinone + NADH + 5 H(+)(in) = a ubiquinol + NAD(+) + 4 H(+)(out)</text>
        <dbReference type="Rhea" id="RHEA:29091"/>
        <dbReference type="Rhea" id="RHEA-COMP:9565"/>
        <dbReference type="Rhea" id="RHEA-COMP:9566"/>
        <dbReference type="ChEBI" id="CHEBI:15378"/>
        <dbReference type="ChEBI" id="CHEBI:16389"/>
        <dbReference type="ChEBI" id="CHEBI:17976"/>
        <dbReference type="ChEBI" id="CHEBI:57540"/>
        <dbReference type="ChEBI" id="CHEBI:57945"/>
        <dbReference type="EC" id="7.1.1.2"/>
    </reaction>
</comment>
<evidence type="ECO:0000256" key="7">
    <source>
        <dbReference type="ARBA" id="ARBA00022967"/>
    </source>
</evidence>
<geneLocation type="mitochondrion" evidence="14"/>
<sequence>MIMITMMISMMIIFIALIMMLIASILSKKTYMDREKNSPFECGFDPINSARLPFSIQFFLIAVIFLIFDVEIALLFPMIMIMKISNLITMMSTSMFFIFILLIGLYHEWNKGALNWKYWEFS</sequence>
<feature type="transmembrane region" description="Helical" evidence="13">
    <location>
        <begin position="54"/>
        <end position="75"/>
    </location>
</feature>
<keyword evidence="11 13" id="KW-0472">Membrane</keyword>
<dbReference type="GO" id="GO:0030964">
    <property type="term" value="C:NADH dehydrogenase complex"/>
    <property type="evidence" value="ECO:0007669"/>
    <property type="project" value="TreeGrafter"/>
</dbReference>
<keyword evidence="10 13" id="KW-0830">Ubiquinone</keyword>
<dbReference type="Gene3D" id="1.20.58.1610">
    <property type="entry name" value="NADH:ubiquinone/plastoquinone oxidoreductase, chain 3"/>
    <property type="match status" value="1"/>
</dbReference>
<dbReference type="EC" id="7.1.1.2" evidence="3 13"/>
<dbReference type="PANTHER" id="PTHR11058">
    <property type="entry name" value="NADH-UBIQUINONE OXIDOREDUCTASE CHAIN 3"/>
    <property type="match status" value="1"/>
</dbReference>
<proteinExistence type="inferred from homology"/>
<dbReference type="GO" id="GO:0031966">
    <property type="term" value="C:mitochondrial membrane"/>
    <property type="evidence" value="ECO:0007669"/>
    <property type="project" value="UniProtKB-SubCell"/>
</dbReference>
<dbReference type="InterPro" id="IPR038430">
    <property type="entry name" value="NDAH_ubi_oxred_su3_sf"/>
</dbReference>
<dbReference type="InterPro" id="IPR000440">
    <property type="entry name" value="NADH_UbQ/plastoQ_OxRdtase_su3"/>
</dbReference>
<evidence type="ECO:0000256" key="5">
    <source>
        <dbReference type="ARBA" id="ARBA00022448"/>
    </source>
</evidence>
<evidence type="ECO:0000256" key="6">
    <source>
        <dbReference type="ARBA" id="ARBA00022692"/>
    </source>
</evidence>
<evidence type="ECO:0000256" key="11">
    <source>
        <dbReference type="ARBA" id="ARBA00023136"/>
    </source>
</evidence>
<dbReference type="AlphaFoldDB" id="A0A191ZRF9"/>
<keyword evidence="13 14" id="KW-0496">Mitochondrion</keyword>
<evidence type="ECO:0000256" key="4">
    <source>
        <dbReference type="ARBA" id="ARBA00021007"/>
    </source>
</evidence>
<dbReference type="EMBL" id="KT876896">
    <property type="protein sequence ID" value="ANJ70466.1"/>
    <property type="molecule type" value="Genomic_DNA"/>
</dbReference>
<evidence type="ECO:0000256" key="12">
    <source>
        <dbReference type="ARBA" id="ARBA00049551"/>
    </source>
</evidence>
<evidence type="ECO:0000313" key="14">
    <source>
        <dbReference type="EMBL" id="ANJ70466.1"/>
    </source>
</evidence>
<evidence type="ECO:0000256" key="2">
    <source>
        <dbReference type="ARBA" id="ARBA00008472"/>
    </source>
</evidence>
<accession>A0A191ZRF9</accession>
<comment type="function">
    <text evidence="13">Core subunit of the mitochondrial membrane respiratory chain NADH dehydrogenase (Complex I) which catalyzes electron transfer from NADH through the respiratory chain, using ubiquinone as an electron acceptor. Essential for the catalytic activity of complex I.</text>
</comment>
<keyword evidence="7 13" id="KW-1278">Translocase</keyword>
<evidence type="ECO:0000256" key="1">
    <source>
        <dbReference type="ARBA" id="ARBA00004141"/>
    </source>
</evidence>
<dbReference type="FunFam" id="1.20.58.1610:FF:000004">
    <property type="entry name" value="NADH-quinone oxidoreductase subunit A"/>
    <property type="match status" value="1"/>
</dbReference>
<reference evidence="14" key="1">
    <citation type="journal article" date="2016" name="Mol. Ecol. Resour.">
        <title>Lessons from genome skimming of arthropod-preserving ethanol.</title>
        <authorList>
            <person name="Linard B."/>
            <person name="Arribas P."/>
            <person name="Andujar C."/>
            <person name="Crampton-Platt A."/>
            <person name="Vogler A.P."/>
        </authorList>
    </citation>
    <scope>NUCLEOTIDE SEQUENCE</scope>
</reference>
<feature type="transmembrane region" description="Helical" evidence="13">
    <location>
        <begin position="87"/>
        <end position="106"/>
    </location>
</feature>
<evidence type="ECO:0000256" key="10">
    <source>
        <dbReference type="ARBA" id="ARBA00023075"/>
    </source>
</evidence>
<keyword evidence="8 13" id="KW-1133">Transmembrane helix</keyword>
<evidence type="ECO:0000256" key="13">
    <source>
        <dbReference type="RuleBase" id="RU003640"/>
    </source>
</evidence>